<accession>A0A655EH91</accession>
<protein>
    <submittedName>
        <fullName evidence="1">Uncharacterized protein</fullName>
    </submittedName>
</protein>
<dbReference type="Proteomes" id="UP000046680">
    <property type="component" value="Unassembled WGS sequence"/>
</dbReference>
<organism evidence="1 2">
    <name type="scientific">Mycobacterium tuberculosis</name>
    <dbReference type="NCBI Taxonomy" id="1773"/>
    <lineage>
        <taxon>Bacteria</taxon>
        <taxon>Bacillati</taxon>
        <taxon>Actinomycetota</taxon>
        <taxon>Actinomycetes</taxon>
        <taxon>Mycobacteriales</taxon>
        <taxon>Mycobacteriaceae</taxon>
        <taxon>Mycobacterium</taxon>
        <taxon>Mycobacterium tuberculosis complex</taxon>
    </lineage>
</organism>
<dbReference type="EMBL" id="CGCX01003560">
    <property type="protein sequence ID" value="CFS22257.1"/>
    <property type="molecule type" value="Genomic_DNA"/>
</dbReference>
<evidence type="ECO:0000313" key="2">
    <source>
        <dbReference type="Proteomes" id="UP000046680"/>
    </source>
</evidence>
<reference evidence="1 2" key="1">
    <citation type="submission" date="2015-03" db="EMBL/GenBank/DDBJ databases">
        <authorList>
            <consortium name="Pathogen Informatics"/>
        </authorList>
    </citation>
    <scope>NUCLEOTIDE SEQUENCE [LARGE SCALE GENOMIC DNA]</scope>
    <source>
        <strain evidence="1 2">C09601061</strain>
    </source>
</reference>
<gene>
    <name evidence="1" type="ORF">ERS007657_04586</name>
</gene>
<proteinExistence type="predicted"/>
<dbReference type="AlphaFoldDB" id="A0A655EH91"/>
<sequence>MHLQAANAAAQLGEFVELAQVFGALDPVEQVDRVSDIGIQALGHRQDR</sequence>
<name>A0A655EH91_MYCTX</name>
<evidence type="ECO:0000313" key="1">
    <source>
        <dbReference type="EMBL" id="CFS22257.1"/>
    </source>
</evidence>